<protein>
    <submittedName>
        <fullName evidence="2">Uncharacterized protein</fullName>
    </submittedName>
</protein>
<accession>A0A5S9M694</accession>
<name>A0A5S9M694_BACIA</name>
<keyword evidence="1" id="KW-1133">Transmembrane helix</keyword>
<reference evidence="2 3" key="1">
    <citation type="submission" date="2019-12" db="EMBL/GenBank/DDBJ databases">
        <title>Full genome sequence of a Bacillus safensis strain isolated from commercially available natto in Indonesia.</title>
        <authorList>
            <person name="Yoshida M."/>
            <person name="Uomi M."/>
            <person name="Waturangi D."/>
            <person name="Ekaputri J.J."/>
            <person name="Setiamarga D.H.E."/>
        </authorList>
    </citation>
    <scope>NUCLEOTIDE SEQUENCE [LARGE SCALE GENOMIC DNA]</scope>
    <source>
        <strain evidence="2 3">IDN1</strain>
    </source>
</reference>
<keyword evidence="1" id="KW-0472">Membrane</keyword>
<proteinExistence type="predicted"/>
<keyword evidence="1" id="KW-0812">Transmembrane</keyword>
<organism evidence="2 3">
    <name type="scientific">Bacillus safensis</name>
    <dbReference type="NCBI Taxonomy" id="561879"/>
    <lineage>
        <taxon>Bacteria</taxon>
        <taxon>Bacillati</taxon>
        <taxon>Bacillota</taxon>
        <taxon>Bacilli</taxon>
        <taxon>Bacillales</taxon>
        <taxon>Bacillaceae</taxon>
        <taxon>Bacillus</taxon>
    </lineage>
</organism>
<evidence type="ECO:0000256" key="1">
    <source>
        <dbReference type="SAM" id="Phobius"/>
    </source>
</evidence>
<evidence type="ECO:0000313" key="2">
    <source>
        <dbReference type="EMBL" id="BBP87684.1"/>
    </source>
</evidence>
<gene>
    <name evidence="2" type="ORF">BsIDN1_13020</name>
</gene>
<sequence>MDNLYFRIFFFSWALIYFTIKYVLNLKIIEVSIWGNGVLILSFFVSFLYIGLDIISTALDQKNQNIEEEPPPPIWRKGFFDI</sequence>
<feature type="transmembrane region" description="Helical" evidence="1">
    <location>
        <begin position="6"/>
        <end position="24"/>
    </location>
</feature>
<dbReference type="AlphaFoldDB" id="A0A5S9M694"/>
<evidence type="ECO:0000313" key="3">
    <source>
        <dbReference type="Proteomes" id="UP000464658"/>
    </source>
</evidence>
<dbReference type="Proteomes" id="UP000464658">
    <property type="component" value="Chromosome"/>
</dbReference>
<feature type="transmembrane region" description="Helical" evidence="1">
    <location>
        <begin position="31"/>
        <end position="52"/>
    </location>
</feature>
<dbReference type="EMBL" id="AP021906">
    <property type="protein sequence ID" value="BBP87684.1"/>
    <property type="molecule type" value="Genomic_DNA"/>
</dbReference>